<evidence type="ECO:0000256" key="4">
    <source>
        <dbReference type="ARBA" id="ARBA00022989"/>
    </source>
</evidence>
<evidence type="ECO:0000313" key="7">
    <source>
        <dbReference type="EMBL" id="GFZ17390.1"/>
    </source>
</evidence>
<comment type="subcellular location">
    <subcellularLocation>
        <location evidence="1">Membrane</location>
        <topology evidence="1">Multi-pass membrane protein</topology>
    </subcellularLocation>
</comment>
<dbReference type="Pfam" id="PF01554">
    <property type="entry name" value="MatE"/>
    <property type="match status" value="2"/>
</dbReference>
<feature type="transmembrane region" description="Helical" evidence="6">
    <location>
        <begin position="632"/>
        <end position="650"/>
    </location>
</feature>
<dbReference type="OrthoDB" id="2126698at2759"/>
<evidence type="ECO:0000256" key="6">
    <source>
        <dbReference type="RuleBase" id="RU004914"/>
    </source>
</evidence>
<dbReference type="AlphaFoldDB" id="A0A7J0H2S4"/>
<proteinExistence type="inferred from homology"/>
<dbReference type="Proteomes" id="UP000585474">
    <property type="component" value="Unassembled WGS sequence"/>
</dbReference>
<dbReference type="PANTHER" id="PTHR11206">
    <property type="entry name" value="MULTIDRUG RESISTANCE PROTEIN"/>
    <property type="match status" value="1"/>
</dbReference>
<name>A0A7J0H2S4_9ERIC</name>
<feature type="transmembrane region" description="Helical" evidence="6">
    <location>
        <begin position="335"/>
        <end position="354"/>
    </location>
</feature>
<feature type="transmembrane region" description="Helical" evidence="6">
    <location>
        <begin position="296"/>
        <end position="314"/>
    </location>
</feature>
<feature type="transmembrane region" description="Helical" evidence="6">
    <location>
        <begin position="567"/>
        <end position="589"/>
    </location>
</feature>
<feature type="transmembrane region" description="Helical" evidence="6">
    <location>
        <begin position="219"/>
        <end position="242"/>
    </location>
</feature>
<comment type="caution">
    <text evidence="7">The sequence shown here is derived from an EMBL/GenBank/DDBJ whole genome shotgun (WGS) entry which is preliminary data.</text>
</comment>
<evidence type="ECO:0000256" key="5">
    <source>
        <dbReference type="ARBA" id="ARBA00023136"/>
    </source>
</evidence>
<dbReference type="GO" id="GO:1990961">
    <property type="term" value="P:xenobiotic detoxification by transmembrane export across the plasma membrane"/>
    <property type="evidence" value="ECO:0007669"/>
    <property type="project" value="InterPro"/>
</dbReference>
<dbReference type="InterPro" id="IPR045069">
    <property type="entry name" value="MATE_euk"/>
</dbReference>
<evidence type="ECO:0000313" key="8">
    <source>
        <dbReference type="Proteomes" id="UP000585474"/>
    </source>
</evidence>
<organism evidence="7 8">
    <name type="scientific">Actinidia rufa</name>
    <dbReference type="NCBI Taxonomy" id="165716"/>
    <lineage>
        <taxon>Eukaryota</taxon>
        <taxon>Viridiplantae</taxon>
        <taxon>Streptophyta</taxon>
        <taxon>Embryophyta</taxon>
        <taxon>Tracheophyta</taxon>
        <taxon>Spermatophyta</taxon>
        <taxon>Magnoliopsida</taxon>
        <taxon>eudicotyledons</taxon>
        <taxon>Gunneridae</taxon>
        <taxon>Pentapetalae</taxon>
        <taxon>asterids</taxon>
        <taxon>Ericales</taxon>
        <taxon>Actinidiaceae</taxon>
        <taxon>Actinidia</taxon>
    </lineage>
</organism>
<evidence type="ECO:0000256" key="2">
    <source>
        <dbReference type="ARBA" id="ARBA00010199"/>
    </source>
</evidence>
<sequence>MDHDEILGRMSMERYLGDIGDIIGKIAIWRVSRNCWCREGEKSRKGGDSLARFHGLVVPRSRGFGDNIWHSNAMELHRIDVWRCPLSPLGRGTMDGNHKWEWFTITTAFSCYSSHRLGASDRESSKFAHFSAVRYMDQEDFIHIPESPLIPRFGRGIEFSGEQNKKWYSDNSMTIAELKRQARLGGPLVVVSFLQYSLQMISVMFVGHLGQLSLSSASMALSFAEVTGFSFLLGMGSALETFCGQAYGARQYHMLGVHMQRAMLVLMLTCFPIAVIWAFTGHIFEICGQDLEISKQAGIFACWLIPSIFPYALLQCQLGFLQTQNNVKPLMISTVITSLVHLLVCWTLVCIVGLGHKGAALSVAISYWVNVVILAVYIQFSPACQNTWTGFSKEGIKDTVGFLSVSIPSALMVCLEGWSYELLVLMSGLLPNPKLEASVMAIRIPLGFGSTVSTRVSNELGAGQPHAAKFAAMVVIFLVVTEGLLVSLISIAVRDKWGYVYTHEEEVVRYLASIMLLLAISNFMDGIQAVLSGIARGCGWQKIGLKPIFLKVHIIIIQLLLNPATLQGLWMGIMIGSGLQAVLFLAITLQTNWEHQGRPGTECMLPASQQIQQSENCPVLLQIQMTGSKTSAATTCLFSLLISLYILVSFTDRSTGWSILNASVFPITGAFLLAALVVVAARATVVVWITVLVLLAFSGKRRRVLAAQGRKITAEVAMYLVKVVLKERGVAAVACATILCFMAMSCFTNV</sequence>
<feature type="transmembrane region" description="Helical" evidence="6">
    <location>
        <begin position="729"/>
        <end position="747"/>
    </location>
</feature>
<dbReference type="CDD" id="cd13132">
    <property type="entry name" value="MATE_eukaryotic"/>
    <property type="match status" value="1"/>
</dbReference>
<feature type="transmembrane region" description="Helical" evidence="6">
    <location>
        <begin position="470"/>
        <end position="490"/>
    </location>
</feature>
<dbReference type="GO" id="GO:0015297">
    <property type="term" value="F:antiporter activity"/>
    <property type="evidence" value="ECO:0007669"/>
    <property type="project" value="InterPro"/>
</dbReference>
<evidence type="ECO:0000256" key="1">
    <source>
        <dbReference type="ARBA" id="ARBA00004141"/>
    </source>
</evidence>
<keyword evidence="5 6" id="KW-0472">Membrane</keyword>
<feature type="transmembrane region" description="Helical" evidence="6">
    <location>
        <begin position="188"/>
        <end position="207"/>
    </location>
</feature>
<dbReference type="GO" id="GO:0016020">
    <property type="term" value="C:membrane"/>
    <property type="evidence" value="ECO:0007669"/>
    <property type="project" value="UniProtKB-SubCell"/>
</dbReference>
<accession>A0A7J0H2S4</accession>
<feature type="transmembrane region" description="Helical" evidence="6">
    <location>
        <begin position="510"/>
        <end position="531"/>
    </location>
</feature>
<reference evidence="7 8" key="1">
    <citation type="submission" date="2019-07" db="EMBL/GenBank/DDBJ databases">
        <title>De Novo Assembly of kiwifruit Actinidia rufa.</title>
        <authorList>
            <person name="Sugita-Konishi S."/>
            <person name="Sato K."/>
            <person name="Mori E."/>
            <person name="Abe Y."/>
            <person name="Kisaki G."/>
            <person name="Hamano K."/>
            <person name="Suezawa K."/>
            <person name="Otani M."/>
            <person name="Fukuda T."/>
            <person name="Manabe T."/>
            <person name="Gomi K."/>
            <person name="Tabuchi M."/>
            <person name="Akimitsu K."/>
            <person name="Kataoka I."/>
        </authorList>
    </citation>
    <scope>NUCLEOTIDE SEQUENCE [LARGE SCALE GENOMIC DNA]</scope>
    <source>
        <strain evidence="8">cv. Fuchu</strain>
    </source>
</reference>
<evidence type="ECO:0000256" key="3">
    <source>
        <dbReference type="ARBA" id="ARBA00022692"/>
    </source>
</evidence>
<dbReference type="NCBIfam" id="TIGR00797">
    <property type="entry name" value="matE"/>
    <property type="match status" value="1"/>
</dbReference>
<dbReference type="GO" id="GO:0042910">
    <property type="term" value="F:xenobiotic transmembrane transporter activity"/>
    <property type="evidence" value="ECO:0007669"/>
    <property type="project" value="InterPro"/>
</dbReference>
<comment type="similarity">
    <text evidence="2 6">Belongs to the multi antimicrobial extrusion (MATE) (TC 2.A.66.1) family.</text>
</comment>
<feature type="transmembrane region" description="Helical" evidence="6">
    <location>
        <begin position="670"/>
        <end position="697"/>
    </location>
</feature>
<dbReference type="InterPro" id="IPR002528">
    <property type="entry name" value="MATE_fam"/>
</dbReference>
<gene>
    <name evidence="7" type="ORF">Acr_26g0006600</name>
</gene>
<protein>
    <recommendedName>
        <fullName evidence="6">Protein DETOXIFICATION</fullName>
    </recommendedName>
    <alternativeName>
        <fullName evidence="6">Multidrug and toxic compound extrusion protein</fullName>
    </alternativeName>
</protein>
<feature type="transmembrane region" description="Helical" evidence="6">
    <location>
        <begin position="360"/>
        <end position="380"/>
    </location>
</feature>
<keyword evidence="4 6" id="KW-1133">Transmembrane helix</keyword>
<keyword evidence="8" id="KW-1185">Reference proteome</keyword>
<dbReference type="EMBL" id="BJWL01000026">
    <property type="protein sequence ID" value="GFZ17390.1"/>
    <property type="molecule type" value="Genomic_DNA"/>
</dbReference>
<feature type="transmembrane region" description="Helical" evidence="6">
    <location>
        <begin position="263"/>
        <end position="284"/>
    </location>
</feature>
<keyword evidence="3 6" id="KW-0812">Transmembrane</keyword>
<feature type="transmembrane region" description="Helical" evidence="6">
    <location>
        <begin position="400"/>
        <end position="420"/>
    </location>
</feature>
<feature type="transmembrane region" description="Helical" evidence="6">
    <location>
        <begin position="543"/>
        <end position="561"/>
    </location>
</feature>